<name>A0A2I0HXV7_PUNGR</name>
<protein>
    <submittedName>
        <fullName evidence="2">Uncharacterized protein</fullName>
    </submittedName>
</protein>
<comment type="caution">
    <text evidence="2">The sequence shown here is derived from an EMBL/GenBank/DDBJ whole genome shotgun (WGS) entry which is preliminary data.</text>
</comment>
<evidence type="ECO:0000313" key="2">
    <source>
        <dbReference type="EMBL" id="PKI36529.1"/>
    </source>
</evidence>
<dbReference type="Proteomes" id="UP000233551">
    <property type="component" value="Unassembled WGS sequence"/>
</dbReference>
<accession>A0A2I0HXV7</accession>
<dbReference type="EMBL" id="PGOL01004821">
    <property type="protein sequence ID" value="PKI36529.1"/>
    <property type="molecule type" value="Genomic_DNA"/>
</dbReference>
<evidence type="ECO:0000256" key="1">
    <source>
        <dbReference type="SAM" id="MobiDB-lite"/>
    </source>
</evidence>
<reference evidence="2 3" key="1">
    <citation type="submission" date="2017-11" db="EMBL/GenBank/DDBJ databases">
        <title>De-novo sequencing of pomegranate (Punica granatum L.) genome.</title>
        <authorList>
            <person name="Akparov Z."/>
            <person name="Amiraslanov A."/>
            <person name="Hajiyeva S."/>
            <person name="Abbasov M."/>
            <person name="Kaur K."/>
            <person name="Hamwieh A."/>
            <person name="Solovyev V."/>
            <person name="Salamov A."/>
            <person name="Braich B."/>
            <person name="Kosarev P."/>
            <person name="Mahmoud A."/>
            <person name="Hajiyev E."/>
            <person name="Babayeva S."/>
            <person name="Izzatullayeva V."/>
            <person name="Mammadov A."/>
            <person name="Mammadov A."/>
            <person name="Sharifova S."/>
            <person name="Ojaghi J."/>
            <person name="Eynullazada K."/>
            <person name="Bayramov B."/>
            <person name="Abdulazimova A."/>
            <person name="Shahmuradov I."/>
        </authorList>
    </citation>
    <scope>NUCLEOTIDE SEQUENCE [LARGE SCALE GENOMIC DNA]</scope>
    <source>
        <strain evidence="3">cv. AG2017</strain>
        <tissue evidence="2">Leaf</tissue>
    </source>
</reference>
<dbReference type="AlphaFoldDB" id="A0A2I0HXV7"/>
<feature type="region of interest" description="Disordered" evidence="1">
    <location>
        <begin position="56"/>
        <end position="105"/>
    </location>
</feature>
<proteinExistence type="predicted"/>
<gene>
    <name evidence="2" type="ORF">CRG98_043082</name>
</gene>
<sequence>MERKHFEFPDGRRRGKQAKASSCFILMSSFYWRMCLSQEVHVVGLRSAKGTDQRSISVRLATSPPPKRWSGDRATARSDRQPQSPPLPSLKGRTEKTGGFPTAACPAGGREKESFLLAFIIVLLRNGMSPAHRHGKTAAERQEGRGLVLFDSVVSVSDGRP</sequence>
<feature type="compositionally biased region" description="Basic and acidic residues" evidence="1">
    <location>
        <begin position="69"/>
        <end position="80"/>
    </location>
</feature>
<keyword evidence="3" id="KW-1185">Reference proteome</keyword>
<organism evidence="2 3">
    <name type="scientific">Punica granatum</name>
    <name type="common">Pomegranate</name>
    <dbReference type="NCBI Taxonomy" id="22663"/>
    <lineage>
        <taxon>Eukaryota</taxon>
        <taxon>Viridiplantae</taxon>
        <taxon>Streptophyta</taxon>
        <taxon>Embryophyta</taxon>
        <taxon>Tracheophyta</taxon>
        <taxon>Spermatophyta</taxon>
        <taxon>Magnoliopsida</taxon>
        <taxon>eudicotyledons</taxon>
        <taxon>Gunneridae</taxon>
        <taxon>Pentapetalae</taxon>
        <taxon>rosids</taxon>
        <taxon>malvids</taxon>
        <taxon>Myrtales</taxon>
        <taxon>Lythraceae</taxon>
        <taxon>Punica</taxon>
    </lineage>
</organism>
<evidence type="ECO:0000313" key="3">
    <source>
        <dbReference type="Proteomes" id="UP000233551"/>
    </source>
</evidence>